<organism evidence="7 8">
    <name type="scientific">Littorina saxatilis</name>
    <dbReference type="NCBI Taxonomy" id="31220"/>
    <lineage>
        <taxon>Eukaryota</taxon>
        <taxon>Metazoa</taxon>
        <taxon>Spiralia</taxon>
        <taxon>Lophotrochozoa</taxon>
        <taxon>Mollusca</taxon>
        <taxon>Gastropoda</taxon>
        <taxon>Caenogastropoda</taxon>
        <taxon>Littorinimorpha</taxon>
        <taxon>Littorinoidea</taxon>
        <taxon>Littorinidae</taxon>
        <taxon>Littorina</taxon>
    </lineage>
</organism>
<dbReference type="SUPFAM" id="SSF48726">
    <property type="entry name" value="Immunoglobulin"/>
    <property type="match status" value="1"/>
</dbReference>
<dbReference type="SMART" id="SM00110">
    <property type="entry name" value="C1Q"/>
    <property type="match status" value="1"/>
</dbReference>
<dbReference type="InterPro" id="IPR001073">
    <property type="entry name" value="C1q_dom"/>
</dbReference>
<feature type="coiled-coil region" evidence="4">
    <location>
        <begin position="234"/>
        <end position="282"/>
    </location>
</feature>
<accession>A0AAN9GB43</accession>
<keyword evidence="3 5" id="KW-0732">Signal</keyword>
<dbReference type="GO" id="GO:0005576">
    <property type="term" value="C:extracellular region"/>
    <property type="evidence" value="ECO:0007669"/>
    <property type="project" value="UniProtKB-SubCell"/>
</dbReference>
<evidence type="ECO:0000256" key="4">
    <source>
        <dbReference type="SAM" id="Coils"/>
    </source>
</evidence>
<dbReference type="Pfam" id="PF00386">
    <property type="entry name" value="C1q"/>
    <property type="match status" value="1"/>
</dbReference>
<evidence type="ECO:0000313" key="7">
    <source>
        <dbReference type="EMBL" id="KAK7101881.1"/>
    </source>
</evidence>
<dbReference type="InterPro" id="IPR050822">
    <property type="entry name" value="Cerebellin_Synaptic_Org"/>
</dbReference>
<dbReference type="Gene3D" id="2.60.120.40">
    <property type="match status" value="1"/>
</dbReference>
<keyword evidence="4" id="KW-0175">Coiled coil</keyword>
<dbReference type="EMBL" id="JBAMIC010000010">
    <property type="protein sequence ID" value="KAK7101881.1"/>
    <property type="molecule type" value="Genomic_DNA"/>
</dbReference>
<comment type="caution">
    <text evidence="7">The sequence shown here is derived from an EMBL/GenBank/DDBJ whole genome shotgun (WGS) entry which is preliminary data.</text>
</comment>
<keyword evidence="2" id="KW-0964">Secreted</keyword>
<evidence type="ECO:0000256" key="5">
    <source>
        <dbReference type="SAM" id="SignalP"/>
    </source>
</evidence>
<dbReference type="PRINTS" id="PR00007">
    <property type="entry name" value="COMPLEMNTC1Q"/>
</dbReference>
<dbReference type="InterPro" id="IPR036179">
    <property type="entry name" value="Ig-like_dom_sf"/>
</dbReference>
<feature type="chain" id="PRO_5042896686" description="C1q domain-containing protein" evidence="5">
    <location>
        <begin position="21"/>
        <end position="418"/>
    </location>
</feature>
<dbReference type="PANTHER" id="PTHR22923">
    <property type="entry name" value="CEREBELLIN-RELATED"/>
    <property type="match status" value="1"/>
</dbReference>
<dbReference type="PROSITE" id="PS50871">
    <property type="entry name" value="C1Q"/>
    <property type="match status" value="1"/>
</dbReference>
<protein>
    <recommendedName>
        <fullName evidence="6">C1q domain-containing protein</fullName>
    </recommendedName>
</protein>
<evidence type="ECO:0000259" key="6">
    <source>
        <dbReference type="PROSITE" id="PS50871"/>
    </source>
</evidence>
<keyword evidence="8" id="KW-1185">Reference proteome</keyword>
<dbReference type="Proteomes" id="UP001374579">
    <property type="component" value="Unassembled WGS sequence"/>
</dbReference>
<dbReference type="InterPro" id="IPR013783">
    <property type="entry name" value="Ig-like_fold"/>
</dbReference>
<dbReference type="SUPFAM" id="SSF49842">
    <property type="entry name" value="TNF-like"/>
    <property type="match status" value="1"/>
</dbReference>
<feature type="domain" description="C1q" evidence="6">
    <location>
        <begin position="285"/>
        <end position="418"/>
    </location>
</feature>
<evidence type="ECO:0000256" key="2">
    <source>
        <dbReference type="ARBA" id="ARBA00022525"/>
    </source>
</evidence>
<reference evidence="7 8" key="1">
    <citation type="submission" date="2024-02" db="EMBL/GenBank/DDBJ databases">
        <title>Chromosome-scale genome assembly of the rough periwinkle Littorina saxatilis.</title>
        <authorList>
            <person name="De Jode A."/>
            <person name="Faria R."/>
            <person name="Formenti G."/>
            <person name="Sims Y."/>
            <person name="Smith T.P."/>
            <person name="Tracey A."/>
            <person name="Wood J.M.D."/>
            <person name="Zagrodzka Z.B."/>
            <person name="Johannesson K."/>
            <person name="Butlin R.K."/>
            <person name="Leder E.H."/>
        </authorList>
    </citation>
    <scope>NUCLEOTIDE SEQUENCE [LARGE SCALE GENOMIC DNA]</scope>
    <source>
        <strain evidence="7">Snail1</strain>
        <tissue evidence="7">Muscle</tissue>
    </source>
</reference>
<dbReference type="PANTHER" id="PTHR22923:SF64">
    <property type="entry name" value="C1Q-RELATED FACTOR"/>
    <property type="match status" value="1"/>
</dbReference>
<name>A0AAN9GB43_9CAEN</name>
<feature type="signal peptide" evidence="5">
    <location>
        <begin position="1"/>
        <end position="20"/>
    </location>
</feature>
<dbReference type="AlphaFoldDB" id="A0AAN9GB43"/>
<gene>
    <name evidence="7" type="ORF">V1264_020193</name>
</gene>
<evidence type="ECO:0000256" key="1">
    <source>
        <dbReference type="ARBA" id="ARBA00004613"/>
    </source>
</evidence>
<dbReference type="Gene3D" id="2.60.40.10">
    <property type="entry name" value="Immunoglobulins"/>
    <property type="match status" value="1"/>
</dbReference>
<sequence length="418" mass="45556">MTFCQRFCLVSMLLIQGFNGLQWTSETQTQSVMQACAGDTITFPWFFTLKDREQLEVIRWLYAPPGSDAPVLMADMVSGTFMAVPLYAGRFSYLDKASVDLSQVTLGDSGNYTMVVSIHNGDAFSSIHHTVSVTVTVPSSSGESLTVMQADQAVYDSAGNLHVQLVCGQLTSRGQPPVDVIWTTPTGTEMASSNYENGSFHLLLDTPVKGGNYSCRLPPRSPSTLCLPGNDSLLEEAAVEVDAVNARLTLLEAKEQELREQNRNLTAENHRLKDDILTLQNSDGTSLMHVTFQAGLARNRNVNTTGPLKFNVVMLNEGGAYNPTTGEFTAPINGSYFFILTTSPYATGQSNDVHIVVDGSSIVRIHNSYHSHSNNNMATAHVAVCLAEGQKVWLMNAGDMYYSSALSHFTGFLLHPDC</sequence>
<evidence type="ECO:0000256" key="3">
    <source>
        <dbReference type="ARBA" id="ARBA00022729"/>
    </source>
</evidence>
<comment type="subcellular location">
    <subcellularLocation>
        <location evidence="1">Secreted</location>
    </subcellularLocation>
</comment>
<evidence type="ECO:0000313" key="8">
    <source>
        <dbReference type="Proteomes" id="UP001374579"/>
    </source>
</evidence>
<dbReference type="InterPro" id="IPR008983">
    <property type="entry name" value="Tumour_necrosis_fac-like_dom"/>
</dbReference>
<proteinExistence type="predicted"/>